<comment type="subcellular location">
    <subcellularLocation>
        <location evidence="1">Periplasm</location>
    </subcellularLocation>
</comment>
<dbReference type="RefSeq" id="WP_368485679.1">
    <property type="nucleotide sequence ID" value="NZ_CP162515.1"/>
</dbReference>
<organism evidence="4">
    <name type="scientific">Pseudoalteromonas sp. SD03</name>
    <dbReference type="NCBI Taxonomy" id="3231719"/>
    <lineage>
        <taxon>Bacteria</taxon>
        <taxon>Pseudomonadati</taxon>
        <taxon>Pseudomonadota</taxon>
        <taxon>Gammaproteobacteria</taxon>
        <taxon>Alteromonadales</taxon>
        <taxon>Pseudoalteromonadaceae</taxon>
        <taxon>Pseudoalteromonas</taxon>
    </lineage>
</organism>
<evidence type="ECO:0000256" key="2">
    <source>
        <dbReference type="ARBA" id="ARBA00008520"/>
    </source>
</evidence>
<sequence length="503" mass="56306">MKVVFGLLISLLLAFHCFAQSNLPLSKIESQPSTPQQATTQLNVLTVDLGTLISKPLIQRGLEFEQQTGIKVNVTKVPFGQLYNEINKDLSSPTSQYDIIAYASLWMVDFAENNYLARLDNYIASDSLIEWNDVSRFFRDFSSKYNGQIYSIPLDGDIHLLYYRLDILEKYGLAPPRTWDDYLAIAKQLNGVDMNGDGEGDFGSCISKKANEQSYWSLLSIAGSFLQSKGTSQGIFFNTRTMAPLVNNDAFKKALKIYKKTTEFGSADELNFDTNDVRYAFISGRCALAIEWGDIGTMAVLPESKVKNKTGVSILPGATEVLNRKTGQLERCNANLCPFAIGDINYAPYAAFGGWVGSINNASSKHKKNLAYNYLSYVTQPLQSNEDVTIGATGMNPYRTSQLVNHKNWLKQGMSKSTLHFYLGSISKTVNNANIILDLRIFENNRYFRDILDTEVAKYLRHTQTVDQTVENIEAGWNKLTDEIGRDKQLKAYRASLGLVPTP</sequence>
<reference evidence="4" key="1">
    <citation type="submission" date="2024-07" db="EMBL/GenBank/DDBJ databases">
        <authorList>
            <person name="Jiang Y."/>
            <person name="Qin Q."/>
        </authorList>
    </citation>
    <scope>NUCLEOTIDE SEQUENCE</scope>
    <source>
        <strain evidence="4">SD03</strain>
    </source>
</reference>
<dbReference type="Pfam" id="PF01547">
    <property type="entry name" value="SBP_bac_1"/>
    <property type="match status" value="1"/>
</dbReference>
<proteinExistence type="inferred from homology"/>
<dbReference type="AlphaFoldDB" id="A0AB39AVA5"/>
<feature type="signal peptide" evidence="3">
    <location>
        <begin position="1"/>
        <end position="19"/>
    </location>
</feature>
<accession>A0AB39AVA5</accession>
<dbReference type="EMBL" id="CP162515">
    <property type="protein sequence ID" value="XDH89349.1"/>
    <property type="molecule type" value="Genomic_DNA"/>
</dbReference>
<dbReference type="PANTHER" id="PTHR43649:SF12">
    <property type="entry name" value="DIACETYLCHITOBIOSE BINDING PROTEIN DASA"/>
    <property type="match status" value="1"/>
</dbReference>
<protein>
    <submittedName>
        <fullName evidence="4">ABC transporter substrate-binding protein</fullName>
    </submittedName>
</protein>
<dbReference type="SUPFAM" id="SSF53850">
    <property type="entry name" value="Periplasmic binding protein-like II"/>
    <property type="match status" value="1"/>
</dbReference>
<gene>
    <name evidence="4" type="ORF">ABZP26_18930</name>
</gene>
<keyword evidence="3" id="KW-0732">Signal</keyword>
<evidence type="ECO:0000256" key="3">
    <source>
        <dbReference type="SAM" id="SignalP"/>
    </source>
</evidence>
<dbReference type="Gene3D" id="3.40.190.10">
    <property type="entry name" value="Periplasmic binding protein-like II"/>
    <property type="match status" value="2"/>
</dbReference>
<evidence type="ECO:0000256" key="1">
    <source>
        <dbReference type="ARBA" id="ARBA00004418"/>
    </source>
</evidence>
<dbReference type="GO" id="GO:0042597">
    <property type="term" value="C:periplasmic space"/>
    <property type="evidence" value="ECO:0007669"/>
    <property type="project" value="UniProtKB-SubCell"/>
</dbReference>
<dbReference type="InterPro" id="IPR050490">
    <property type="entry name" value="Bact_solute-bd_prot1"/>
</dbReference>
<comment type="similarity">
    <text evidence="2">Belongs to the bacterial solute-binding protein 1 family.</text>
</comment>
<name>A0AB39AVA5_9GAMM</name>
<evidence type="ECO:0000313" key="4">
    <source>
        <dbReference type="EMBL" id="XDH89349.1"/>
    </source>
</evidence>
<dbReference type="InterPro" id="IPR006059">
    <property type="entry name" value="SBP"/>
</dbReference>
<feature type="chain" id="PRO_5044322447" evidence="3">
    <location>
        <begin position="20"/>
        <end position="503"/>
    </location>
</feature>
<dbReference type="PANTHER" id="PTHR43649">
    <property type="entry name" value="ARABINOSE-BINDING PROTEIN-RELATED"/>
    <property type="match status" value="1"/>
</dbReference>